<organism evidence="1 2">
    <name type="scientific">Paenibacillus mesotrionivorans</name>
    <dbReference type="NCBI Taxonomy" id="3160968"/>
    <lineage>
        <taxon>Bacteria</taxon>
        <taxon>Bacillati</taxon>
        <taxon>Bacillota</taxon>
        <taxon>Bacilli</taxon>
        <taxon>Bacillales</taxon>
        <taxon>Paenibacillaceae</taxon>
        <taxon>Paenibacillus</taxon>
    </lineage>
</organism>
<dbReference type="Proteomes" id="UP001631969">
    <property type="component" value="Unassembled WGS sequence"/>
</dbReference>
<sequence length="405" mass="45343">MILFWQLAGFEYRKMLRKKSILLGLILAFLLSLINGWGILIGNHYMNGEVFESNYDAMIKDRTYARSLAGRPVDTELILAASQAYAQIPGSAQYQNTEAYQTFARPYSEIYSLTRTIYNTESRRFNMEDFQKLTEAQAGNFYTIRGERLAQVIEQSRMSEHAKKEVLALDNQVQAPFIYSYTDGYTRFFTMMYITGLIAAFFTAICTAPLFSGEYACRADQLILTSKHGKGRLIGAKLFTGFSAAAGLAITFTLVSYLQCMLTFGFDGGNAPLQLYMPMCSYPLTLGQTALLLSASVLCACLFTAAVTMLLSARFRSPFAVIVLTGLLLLVPMFTNVSEANLLLYNLVHLLPTNMLVFKNVTSLIQYEFLGLVLRPYIFLPLFGAAASVLLTPLAYRSFRNHQIT</sequence>
<accession>A0ACC7P1F4</accession>
<keyword evidence="2" id="KW-1185">Reference proteome</keyword>
<reference evidence="1" key="1">
    <citation type="submission" date="2024-12" db="EMBL/GenBank/DDBJ databases">
        <authorList>
            <person name="Wu N."/>
        </authorList>
    </citation>
    <scope>NUCLEOTIDE SEQUENCE</scope>
    <source>
        <strain evidence="1">P15</strain>
    </source>
</reference>
<dbReference type="EMBL" id="JBJURJ010000015">
    <property type="protein sequence ID" value="MFM9330828.1"/>
    <property type="molecule type" value="Genomic_DNA"/>
</dbReference>
<comment type="caution">
    <text evidence="1">The sequence shown here is derived from an EMBL/GenBank/DDBJ whole genome shotgun (WGS) entry which is preliminary data.</text>
</comment>
<name>A0ACC7P1F4_9BACL</name>
<gene>
    <name evidence="1" type="ORF">ACI1P1_21290</name>
</gene>
<evidence type="ECO:0000313" key="1">
    <source>
        <dbReference type="EMBL" id="MFM9330828.1"/>
    </source>
</evidence>
<proteinExistence type="predicted"/>
<evidence type="ECO:0000313" key="2">
    <source>
        <dbReference type="Proteomes" id="UP001631969"/>
    </source>
</evidence>
<protein>
    <submittedName>
        <fullName evidence="1">ABC transporter permease</fullName>
    </submittedName>
</protein>